<dbReference type="AlphaFoldDB" id="A0A485BUY2"/>
<gene>
    <name evidence="2" type="primary">mdtD_2</name>
    <name evidence="2" type="ORF">NCTC12993_05504</name>
</gene>
<evidence type="ECO:0000313" key="3">
    <source>
        <dbReference type="Proteomes" id="UP000401081"/>
    </source>
</evidence>
<evidence type="ECO:0000313" key="2">
    <source>
        <dbReference type="EMBL" id="VFS76924.1"/>
    </source>
</evidence>
<keyword evidence="3" id="KW-1185">Reference proteome</keyword>
<keyword evidence="1" id="KW-1133">Transmembrane helix</keyword>
<proteinExistence type="predicted"/>
<keyword evidence="1" id="KW-0472">Membrane</keyword>
<feature type="transmembrane region" description="Helical" evidence="1">
    <location>
        <begin position="20"/>
        <end position="40"/>
    </location>
</feature>
<protein>
    <submittedName>
        <fullName evidence="2">Multidrug resistance protein MdtD</fullName>
    </submittedName>
</protein>
<reference evidence="2 3" key="1">
    <citation type="submission" date="2019-03" db="EMBL/GenBank/DDBJ databases">
        <authorList>
            <consortium name="Pathogen Informatics"/>
        </authorList>
    </citation>
    <scope>NUCLEOTIDE SEQUENCE [LARGE SCALE GENOMIC DNA]</scope>
    <source>
        <strain evidence="2 3">NCTC12993</strain>
    </source>
</reference>
<evidence type="ECO:0000256" key="1">
    <source>
        <dbReference type="SAM" id="Phobius"/>
    </source>
</evidence>
<dbReference type="Proteomes" id="UP000401081">
    <property type="component" value="Unassembled WGS sequence"/>
</dbReference>
<organism evidence="2 3">
    <name type="scientific">Kluyvera cryocrescens</name>
    <name type="common">Kluyvera citrophila</name>
    <dbReference type="NCBI Taxonomy" id="580"/>
    <lineage>
        <taxon>Bacteria</taxon>
        <taxon>Pseudomonadati</taxon>
        <taxon>Pseudomonadota</taxon>
        <taxon>Gammaproteobacteria</taxon>
        <taxon>Enterobacterales</taxon>
        <taxon>Enterobacteriaceae</taxon>
        <taxon>Kluyvera</taxon>
    </lineage>
</organism>
<name>A0A485BUY2_KLUCR</name>
<accession>A0A485BUY2</accession>
<dbReference type="EMBL" id="CAADJD010000023">
    <property type="protein sequence ID" value="VFS76924.1"/>
    <property type="molecule type" value="Genomic_DNA"/>
</dbReference>
<keyword evidence="1" id="KW-0812">Transmembrane</keyword>
<sequence length="63" mass="6576">MATLTLALDGQKGLGISPMMMGALVAIGAVSILMYLWHAYGNDGALFSLKLFNTPTFSLGAGR</sequence>